<dbReference type="InterPro" id="IPR036390">
    <property type="entry name" value="WH_DNA-bd_sf"/>
</dbReference>
<name>A0AAE2A5D3_PSEFL</name>
<keyword evidence="4" id="KW-0804">Transcription</keyword>
<keyword evidence="3" id="KW-0238">DNA-binding</keyword>
<dbReference type="Gene3D" id="1.10.10.10">
    <property type="entry name" value="Winged helix-like DNA-binding domain superfamily/Winged helix DNA-binding domain"/>
    <property type="match status" value="1"/>
</dbReference>
<dbReference type="AlphaFoldDB" id="A0AAE2A5D3"/>
<dbReference type="Proteomes" id="UP000031587">
    <property type="component" value="Unassembled WGS sequence"/>
</dbReference>
<evidence type="ECO:0000256" key="1">
    <source>
        <dbReference type="ARBA" id="ARBA00009437"/>
    </source>
</evidence>
<keyword evidence="2" id="KW-0805">Transcription regulation</keyword>
<dbReference type="PANTHER" id="PTHR30126">
    <property type="entry name" value="HTH-TYPE TRANSCRIPTIONAL REGULATOR"/>
    <property type="match status" value="1"/>
</dbReference>
<accession>A0AAE2A5D3</accession>
<dbReference type="PRINTS" id="PR00039">
    <property type="entry name" value="HTHLYSR"/>
</dbReference>
<evidence type="ECO:0000256" key="4">
    <source>
        <dbReference type="ARBA" id="ARBA00023163"/>
    </source>
</evidence>
<sequence length="81" mass="9069">MLRELKTFLAVARHGTFAAAGLHIGLTQSAVSAQIRNLEQALGVRLFDRTGRQAIDHPAIRNLPLRIMFNKCLQIESEKPF</sequence>
<dbReference type="EMBL" id="JTGH01000016">
    <property type="protein sequence ID" value="KIF58044.1"/>
    <property type="molecule type" value="Genomic_DNA"/>
</dbReference>
<dbReference type="Pfam" id="PF00126">
    <property type="entry name" value="HTH_1"/>
    <property type="match status" value="1"/>
</dbReference>
<comment type="similarity">
    <text evidence="1">Belongs to the LysR transcriptional regulatory family.</text>
</comment>
<dbReference type="SUPFAM" id="SSF46785">
    <property type="entry name" value="Winged helix' DNA-binding domain"/>
    <property type="match status" value="1"/>
</dbReference>
<feature type="domain" description="HTH lysR-type" evidence="5">
    <location>
        <begin position="1"/>
        <end position="56"/>
    </location>
</feature>
<evidence type="ECO:0000256" key="3">
    <source>
        <dbReference type="ARBA" id="ARBA00023125"/>
    </source>
</evidence>
<evidence type="ECO:0000313" key="6">
    <source>
        <dbReference type="EMBL" id="KIF58044.1"/>
    </source>
</evidence>
<comment type="caution">
    <text evidence="6">The sequence shown here is derived from an EMBL/GenBank/DDBJ whole genome shotgun (WGS) entry which is preliminary data.</text>
</comment>
<dbReference type="InterPro" id="IPR036388">
    <property type="entry name" value="WH-like_DNA-bd_sf"/>
</dbReference>
<proteinExistence type="inferred from homology"/>
<evidence type="ECO:0000313" key="7">
    <source>
        <dbReference type="Proteomes" id="UP000031587"/>
    </source>
</evidence>
<dbReference type="GO" id="GO:0000976">
    <property type="term" value="F:transcription cis-regulatory region binding"/>
    <property type="evidence" value="ECO:0007669"/>
    <property type="project" value="TreeGrafter"/>
</dbReference>
<gene>
    <name evidence="6" type="ORF">QS95_20565</name>
</gene>
<dbReference type="InterPro" id="IPR000847">
    <property type="entry name" value="LysR_HTH_N"/>
</dbReference>
<dbReference type="PROSITE" id="PS50931">
    <property type="entry name" value="HTH_LYSR"/>
    <property type="match status" value="1"/>
</dbReference>
<organism evidence="6 7">
    <name type="scientific">Pseudomonas fluorescens</name>
    <dbReference type="NCBI Taxonomy" id="294"/>
    <lineage>
        <taxon>Bacteria</taxon>
        <taxon>Pseudomonadati</taxon>
        <taxon>Pseudomonadota</taxon>
        <taxon>Gammaproteobacteria</taxon>
        <taxon>Pseudomonadales</taxon>
        <taxon>Pseudomonadaceae</taxon>
        <taxon>Pseudomonas</taxon>
    </lineage>
</organism>
<dbReference type="GO" id="GO:0003700">
    <property type="term" value="F:DNA-binding transcription factor activity"/>
    <property type="evidence" value="ECO:0007669"/>
    <property type="project" value="InterPro"/>
</dbReference>
<evidence type="ECO:0000256" key="2">
    <source>
        <dbReference type="ARBA" id="ARBA00023015"/>
    </source>
</evidence>
<protein>
    <recommendedName>
        <fullName evidence="5">HTH lysR-type domain-containing protein</fullName>
    </recommendedName>
</protein>
<dbReference type="PANTHER" id="PTHR30126:SF94">
    <property type="entry name" value="LYSR FAMILY TRANSCRIPTIONAL REGULATOR"/>
    <property type="match status" value="1"/>
</dbReference>
<evidence type="ECO:0000259" key="5">
    <source>
        <dbReference type="PROSITE" id="PS50931"/>
    </source>
</evidence>
<reference evidence="6 7" key="1">
    <citation type="submission" date="2014-11" db="EMBL/GenBank/DDBJ databases">
        <title>Draft genome sequence of Pseudomonas fluorescens strains SF4c SF39a.</title>
        <authorList>
            <person name="Underwood G.E."/>
            <person name="Ly L.K."/>
            <person name="Bitzer A.S."/>
            <person name="Godino A."/>
            <person name="Bucci V."/>
            <person name="Fischer S."/>
            <person name="Silby M.W."/>
        </authorList>
    </citation>
    <scope>NUCLEOTIDE SEQUENCE [LARGE SCALE GENOMIC DNA]</scope>
    <source>
        <strain evidence="6 7">SF4c</strain>
    </source>
</reference>